<evidence type="ECO:0000256" key="4">
    <source>
        <dbReference type="ARBA" id="ARBA00022448"/>
    </source>
</evidence>
<keyword evidence="6 16" id="KW-0812">Transmembrane</keyword>
<keyword evidence="9 18" id="KW-0472">Membrane</keyword>
<feature type="region of interest" description="Disordered" evidence="17">
    <location>
        <begin position="324"/>
        <end position="421"/>
    </location>
</feature>
<evidence type="ECO:0000256" key="9">
    <source>
        <dbReference type="ARBA" id="ARBA00023136"/>
    </source>
</evidence>
<dbReference type="InterPro" id="IPR028055">
    <property type="entry name" value="YidC/Oxa/ALB_C"/>
</dbReference>
<dbReference type="CDD" id="cd20070">
    <property type="entry name" value="5TM_YidC_Alb3"/>
    <property type="match status" value="1"/>
</dbReference>
<feature type="compositionally biased region" description="Basic and acidic residues" evidence="17">
    <location>
        <begin position="377"/>
        <end position="421"/>
    </location>
</feature>
<dbReference type="EMBL" id="CP017812">
    <property type="protein sequence ID" value="AOZ73583.1"/>
    <property type="molecule type" value="Genomic_DNA"/>
</dbReference>
<evidence type="ECO:0000256" key="6">
    <source>
        <dbReference type="ARBA" id="ARBA00022692"/>
    </source>
</evidence>
<evidence type="ECO:0000256" key="5">
    <source>
        <dbReference type="ARBA" id="ARBA00022475"/>
    </source>
</evidence>
<comment type="subunit">
    <text evidence="12">Interacts with the Sec translocase complex via SecD. Specifically interacts with transmembrane segments of nascent integral membrane proteins during membrane integration.</text>
</comment>
<feature type="compositionally biased region" description="Basic and acidic residues" evidence="17">
    <location>
        <begin position="351"/>
        <end position="362"/>
    </location>
</feature>
<dbReference type="InterPro" id="IPR001708">
    <property type="entry name" value="YidC/ALB3/OXA1/COX18"/>
</dbReference>
<keyword evidence="5" id="KW-1003">Cell membrane</keyword>
<organism evidence="20 21">
    <name type="scientific">Boudabousia tangfeifanii</name>
    <dbReference type="NCBI Taxonomy" id="1912795"/>
    <lineage>
        <taxon>Bacteria</taxon>
        <taxon>Bacillati</taxon>
        <taxon>Actinomycetota</taxon>
        <taxon>Actinomycetes</taxon>
        <taxon>Actinomycetales</taxon>
        <taxon>Actinomycetaceae</taxon>
        <taxon>Boudabousia</taxon>
    </lineage>
</organism>
<gene>
    <name evidence="20" type="ORF">BK816_08985</name>
</gene>
<feature type="transmembrane region" description="Helical" evidence="18">
    <location>
        <begin position="20"/>
        <end position="40"/>
    </location>
</feature>
<keyword evidence="10" id="KW-0143">Chaperone</keyword>
<evidence type="ECO:0000256" key="3">
    <source>
        <dbReference type="ARBA" id="ARBA00015325"/>
    </source>
</evidence>
<sequence length="421" mass="47749">MVIIHKALTLVGFPTGAGVAWILSIILLTVAVRFAIFPLFTKQIRSQRAMQALQPELKKLQARYKGKNDPVSRQNMQQEMMALYKEHGTSPFASCLPILVQLPIITALFRVLAATAGLETGAYPRASIGPLGKTFAMEINRTEFLGVNMIQTFSSVTSTHDKIVIGGMILVMVLTQFLVMRQITVKNMPASALEGPQAQMQKTMMYVMPLMIGFTGFLFQVGLLFYMLTTNFFTMFQQIWAINAMPTPGSEAYAKWHKKQTAKYDAFRAKTMEEYEEKISKAALESPEAVKELEDERAEVLLNQRIKLGLEDKKKLEAKMAAVEEPQVRIQPTRKPRSQRKGNNQAIPGATRDESGNMRSDEDIMANDGEEGLTEDEIARRRYLRRAEQRARKAELRKQKQKQRQERLRQQGKRPGDLEMN</sequence>
<evidence type="ECO:0000256" key="17">
    <source>
        <dbReference type="SAM" id="MobiDB-lite"/>
    </source>
</evidence>
<comment type="function">
    <text evidence="11">Required for the insertion and/or proper folding and/or complex formation of integral membrane proteins into the membrane. Involved in integration of membrane proteins that insert both dependently and independently of the Sec translocase complex, as well as at least some lipoproteins. Aids folding of multispanning membrane proteins.</text>
</comment>
<dbReference type="PANTHER" id="PTHR12428:SF65">
    <property type="entry name" value="CYTOCHROME C OXIDASE ASSEMBLY PROTEIN COX18, MITOCHONDRIAL"/>
    <property type="match status" value="1"/>
</dbReference>
<feature type="transmembrane region" description="Helical" evidence="18">
    <location>
        <begin position="203"/>
        <end position="228"/>
    </location>
</feature>
<comment type="similarity">
    <text evidence="2">Belongs to the OXA1/ALB3/YidC family. Type 1 subfamily.</text>
</comment>
<evidence type="ECO:0000256" key="13">
    <source>
        <dbReference type="ARBA" id="ARBA00031538"/>
    </source>
</evidence>
<evidence type="ECO:0000256" key="10">
    <source>
        <dbReference type="ARBA" id="ARBA00023186"/>
    </source>
</evidence>
<evidence type="ECO:0000256" key="16">
    <source>
        <dbReference type="RuleBase" id="RU003945"/>
    </source>
</evidence>
<evidence type="ECO:0000259" key="19">
    <source>
        <dbReference type="Pfam" id="PF02096"/>
    </source>
</evidence>
<dbReference type="GO" id="GO:0032977">
    <property type="term" value="F:membrane insertase activity"/>
    <property type="evidence" value="ECO:0007669"/>
    <property type="project" value="InterPro"/>
</dbReference>
<evidence type="ECO:0000256" key="2">
    <source>
        <dbReference type="ARBA" id="ARBA00010527"/>
    </source>
</evidence>
<comment type="subcellular location">
    <subcellularLocation>
        <location evidence="1">Cell membrane</location>
        <topology evidence="1">Multi-pass membrane protein</topology>
    </subcellularLocation>
    <subcellularLocation>
        <location evidence="16">Membrane</location>
        <topology evidence="16">Multi-pass membrane protein</topology>
    </subcellularLocation>
</comment>
<protein>
    <recommendedName>
        <fullName evidence="3">Membrane protein insertase YidC</fullName>
    </recommendedName>
    <alternativeName>
        <fullName evidence="15">Foldase YidC</fullName>
    </alternativeName>
    <alternativeName>
        <fullName evidence="14">Membrane integrase YidC</fullName>
    </alternativeName>
    <alternativeName>
        <fullName evidence="13">Membrane protein YidC</fullName>
    </alternativeName>
</protein>
<evidence type="ECO:0000256" key="11">
    <source>
        <dbReference type="ARBA" id="ARBA00025034"/>
    </source>
</evidence>
<keyword evidence="8 18" id="KW-1133">Transmembrane helix</keyword>
<feature type="domain" description="Membrane insertase YidC/Oxa/ALB C-terminal" evidence="19">
    <location>
        <begin position="21"/>
        <end position="241"/>
    </location>
</feature>
<proteinExistence type="inferred from homology"/>
<evidence type="ECO:0000256" key="12">
    <source>
        <dbReference type="ARBA" id="ARBA00026028"/>
    </source>
</evidence>
<evidence type="ECO:0000256" key="1">
    <source>
        <dbReference type="ARBA" id="ARBA00004651"/>
    </source>
</evidence>
<evidence type="ECO:0000313" key="21">
    <source>
        <dbReference type="Proteomes" id="UP000176288"/>
    </source>
</evidence>
<evidence type="ECO:0000256" key="14">
    <source>
        <dbReference type="ARBA" id="ARBA00033245"/>
    </source>
</evidence>
<dbReference type="InterPro" id="IPR047196">
    <property type="entry name" value="YidC_ALB_C"/>
</dbReference>
<feature type="transmembrane region" description="Helical" evidence="18">
    <location>
        <begin position="163"/>
        <end position="183"/>
    </location>
</feature>
<reference evidence="20 21" key="1">
    <citation type="submission" date="2016-10" db="EMBL/GenBank/DDBJ databases">
        <title>Actinomyces aegypiusis sp. nov., isolated from the Aegypius monachus in Qinghai Tibet Plateau China.</title>
        <authorList>
            <person name="Wang Y."/>
        </authorList>
    </citation>
    <scope>NUCLEOTIDE SEQUENCE [LARGE SCALE GENOMIC DNA]</scope>
    <source>
        <strain evidence="20 21">VUL4_3</strain>
    </source>
</reference>
<dbReference type="NCBIfam" id="TIGR03592">
    <property type="entry name" value="yidC_oxa1_cterm"/>
    <property type="match status" value="1"/>
</dbReference>
<evidence type="ECO:0000256" key="7">
    <source>
        <dbReference type="ARBA" id="ARBA00022927"/>
    </source>
</evidence>
<evidence type="ECO:0000256" key="8">
    <source>
        <dbReference type="ARBA" id="ARBA00022989"/>
    </source>
</evidence>
<dbReference type="Pfam" id="PF02096">
    <property type="entry name" value="60KD_IMP"/>
    <property type="match status" value="1"/>
</dbReference>
<keyword evidence="21" id="KW-1185">Reference proteome</keyword>
<dbReference type="GO" id="GO:0015031">
    <property type="term" value="P:protein transport"/>
    <property type="evidence" value="ECO:0007669"/>
    <property type="project" value="UniProtKB-KW"/>
</dbReference>
<dbReference type="KEGG" id="avu:BK816_08985"/>
<dbReference type="AlphaFoldDB" id="A0A1D9MN46"/>
<evidence type="ECO:0000256" key="18">
    <source>
        <dbReference type="SAM" id="Phobius"/>
    </source>
</evidence>
<keyword evidence="7" id="KW-0653">Protein transport</keyword>
<accession>A0A1D9MN46</accession>
<evidence type="ECO:0000313" key="20">
    <source>
        <dbReference type="EMBL" id="AOZ73583.1"/>
    </source>
</evidence>
<feature type="compositionally biased region" description="Acidic residues" evidence="17">
    <location>
        <begin position="363"/>
        <end position="376"/>
    </location>
</feature>
<dbReference type="GO" id="GO:0051205">
    <property type="term" value="P:protein insertion into membrane"/>
    <property type="evidence" value="ECO:0007669"/>
    <property type="project" value="TreeGrafter"/>
</dbReference>
<dbReference type="PANTHER" id="PTHR12428">
    <property type="entry name" value="OXA1"/>
    <property type="match status" value="1"/>
</dbReference>
<evidence type="ECO:0000256" key="15">
    <source>
        <dbReference type="ARBA" id="ARBA00033342"/>
    </source>
</evidence>
<dbReference type="Proteomes" id="UP000176288">
    <property type="component" value="Chromosome"/>
</dbReference>
<keyword evidence="4" id="KW-0813">Transport</keyword>
<name>A0A1D9MN46_9ACTO</name>
<dbReference type="GO" id="GO:0005886">
    <property type="term" value="C:plasma membrane"/>
    <property type="evidence" value="ECO:0007669"/>
    <property type="project" value="UniProtKB-SubCell"/>
</dbReference>
<dbReference type="STRING" id="1912795.BK816_08985"/>